<keyword evidence="1" id="KW-0031">Aminopeptidase</keyword>
<accession>A0A7R8WYP9</accession>
<evidence type="ECO:0000313" key="4">
    <source>
        <dbReference type="EMBL" id="CAD7237431.1"/>
    </source>
</evidence>
<dbReference type="PANTHER" id="PTHR46322:SF1">
    <property type="entry name" value="PUROMYCIN-SENSITIVE AMINOPEPTIDASE"/>
    <property type="match status" value="1"/>
</dbReference>
<dbReference type="EMBL" id="OB688085">
    <property type="protein sequence ID" value="CAD7237431.1"/>
    <property type="molecule type" value="Genomic_DNA"/>
</dbReference>
<dbReference type="OrthoDB" id="8193273at2759"/>
<dbReference type="GO" id="GO:0004177">
    <property type="term" value="F:aminopeptidase activity"/>
    <property type="evidence" value="ECO:0007669"/>
    <property type="project" value="UniProtKB-KW"/>
</dbReference>
<protein>
    <submittedName>
        <fullName evidence="4">Uncharacterized protein</fullName>
    </submittedName>
</protein>
<keyword evidence="1" id="KW-0378">Hydrolase</keyword>
<dbReference type="Gene3D" id="1.10.390.10">
    <property type="entry name" value="Neutral Protease Domain 2"/>
    <property type="match status" value="1"/>
</dbReference>
<feature type="domain" description="Peptidase M1 alanyl aminopeptidase Ig-like fold" evidence="2">
    <location>
        <begin position="55"/>
        <end position="148"/>
    </location>
</feature>
<dbReference type="AlphaFoldDB" id="A0A7R8WYP9"/>
<dbReference type="Gene3D" id="2.60.40.1840">
    <property type="match status" value="1"/>
</dbReference>
<dbReference type="InterPro" id="IPR024601">
    <property type="entry name" value="Peptidase_M1_pepN_C"/>
</dbReference>
<dbReference type="InterPro" id="IPR038438">
    <property type="entry name" value="PepN_Ig-like_sf"/>
</dbReference>
<dbReference type="Pfam" id="PF11940">
    <property type="entry name" value="DUF3458"/>
    <property type="match status" value="1"/>
</dbReference>
<dbReference type="FunFam" id="2.60.40.1840:FF:000001">
    <property type="entry name" value="Aminopeptidase N"/>
    <property type="match status" value="1"/>
</dbReference>
<reference evidence="4" key="1">
    <citation type="submission" date="2020-11" db="EMBL/GenBank/DDBJ databases">
        <authorList>
            <person name="Tran Van P."/>
        </authorList>
    </citation>
    <scope>NUCLEOTIDE SEQUENCE</scope>
</reference>
<name>A0A7R8WYP9_9CRUS</name>
<evidence type="ECO:0000259" key="3">
    <source>
        <dbReference type="Pfam" id="PF17432"/>
    </source>
</evidence>
<evidence type="ECO:0000256" key="1">
    <source>
        <dbReference type="ARBA" id="ARBA00022438"/>
    </source>
</evidence>
<dbReference type="Pfam" id="PF17432">
    <property type="entry name" value="DUF3458_C"/>
    <property type="match status" value="1"/>
</dbReference>
<evidence type="ECO:0000259" key="2">
    <source>
        <dbReference type="Pfam" id="PF11940"/>
    </source>
</evidence>
<dbReference type="GO" id="GO:0008270">
    <property type="term" value="F:zinc ion binding"/>
    <property type="evidence" value="ECO:0007669"/>
    <property type="project" value="InterPro"/>
</dbReference>
<dbReference type="Gene3D" id="1.25.50.10">
    <property type="entry name" value="Peptidase M1, alanyl aminopeptidase, C-terminal domain"/>
    <property type="match status" value="1"/>
</dbReference>
<keyword evidence="1" id="KW-0645">Protease</keyword>
<proteinExistence type="predicted"/>
<dbReference type="InterPro" id="IPR012779">
    <property type="entry name" value="Peptidase_M1_pepN"/>
</dbReference>
<organism evidence="4">
    <name type="scientific">Cyprideis torosa</name>
    <dbReference type="NCBI Taxonomy" id="163714"/>
    <lineage>
        <taxon>Eukaryota</taxon>
        <taxon>Metazoa</taxon>
        <taxon>Ecdysozoa</taxon>
        <taxon>Arthropoda</taxon>
        <taxon>Crustacea</taxon>
        <taxon>Oligostraca</taxon>
        <taxon>Ostracoda</taxon>
        <taxon>Podocopa</taxon>
        <taxon>Podocopida</taxon>
        <taxon>Cytherocopina</taxon>
        <taxon>Cytheroidea</taxon>
        <taxon>Cytherideidae</taxon>
        <taxon>Cyprideis</taxon>
    </lineage>
</organism>
<dbReference type="InterPro" id="IPR037144">
    <property type="entry name" value="Peptidase_M1_pepN_C_sf"/>
</dbReference>
<sequence>MFHTLLGAETYRKATDLYFDRFDGKAVTIDDWAKCMADASGQDLEQFKLWYSQAGTPEIKASGKYDEKTKTYNLTLEQNIPDTAGQIDKKPMHIPVAVGLVGPNGDDVIETQILDLKKKKQSFKFENIGAKPVPSILRGFSAPVKLSTDLSENDLAFLMVHDSDGFNRWEAGQQFAMRSINKMLADNTADVPQEFIHAFSALIDKAAEEDSDKALMARSLSLPSISEISQAQDVVNPTAIDNVRTAMQNAIRAAYLNKLVTIYNANADEGEFSISPEAMGKRALRNVILSILTSIKAEGCSVFAKAQYDNANNMTDRIAAFGALIDNPNAPCAEISQDFYDRYQDYQLVIDKWFGIQASANHAGGAAMPF</sequence>
<gene>
    <name evidence="4" type="ORF">CTOB1V02_LOCUS15246</name>
</gene>
<dbReference type="SUPFAM" id="SSF55486">
    <property type="entry name" value="Metalloproteases ('zincins'), catalytic domain"/>
    <property type="match status" value="1"/>
</dbReference>
<dbReference type="PANTHER" id="PTHR46322">
    <property type="entry name" value="PUROMYCIN-SENSITIVE AMINOPEPTIDASE"/>
    <property type="match status" value="1"/>
</dbReference>
<dbReference type="InterPro" id="IPR027268">
    <property type="entry name" value="Peptidase_M4/M1_CTD_sf"/>
</dbReference>
<dbReference type="InterPro" id="IPR035414">
    <property type="entry name" value="Peptidase_M1_pepN_Ig-like"/>
</dbReference>
<feature type="domain" description="Peptidase M1 alanyl aminopeptidase C-terminal" evidence="3">
    <location>
        <begin position="153"/>
        <end position="364"/>
    </location>
</feature>